<dbReference type="OrthoDB" id="9815802at2"/>
<protein>
    <recommendedName>
        <fullName evidence="4">DUF2460 domain-containing protein</fullName>
    </recommendedName>
</protein>
<name>A0A3E1QA50_9FLAO</name>
<dbReference type="EMBL" id="QVID01000001">
    <property type="protein sequence ID" value="RFN58998.1"/>
    <property type="molecule type" value="Genomic_DNA"/>
</dbReference>
<comment type="caution">
    <text evidence="2">The sequence shown here is derived from an EMBL/GenBank/DDBJ whole genome shotgun (WGS) entry which is preliminary data.</text>
</comment>
<sequence>MKLYLFILAFLIAAVGFAQDTLSNYRTKKTVITDTVVVDSFSINPSQFRVIDNTGAVIDSLSYTVDYEKGTVIFSEEIKQSKDSITIEYLRYPLFLTRDYYTFDKNLIVENTGAIEKLYSLEESTADNTFTPFDGLNTVGSISRGITIGNNQNAVLNSQLDLQITGKLSDKVSIRASIQDANIPTQEGGYSQSLDEFDQIFIELYSDNWKIRAGDVDLENNNSYFGRFTKKVQGIALGGTFEHNNGAKTSAFASGAIVRGVFQRSEFTGQEGNQGPYKLVGPNGELFILIVSGSERVYVNGLLLQRGENNDYVIDYNAGEIKFNSTYPITANMRITVEYQYSDRSYTRFIGYGGGNYSSEKLDIGTYIYSENDAKNQPLQQNLSEEQVAILGAAGDDMDKMIAPSAIPDPYSENKILYKKEVIGGQEVFVFSNNPEDELFSVRFTLVGNNQGNYVVSDQSAISRIFEYVAPVNGVPQGNYEPIIQLNAPTKLQIGGLNGRYRPSGKTDIGFEVAGSQNDLNLFSNIDDGNNDGFAGRLTARQQILNTQDTLQVNGYGTVDFINKDFRTIERLYNIEFNRDWNLINPVGDQRFITSGVNFSYPEIGGGSYEFQNLDFSENFSGVRHVITSAIKLKKLRTRTNASLLNSKSDSLDSKFTRLANTTTYSFNKSWVGGKIAYEDNQVRTIQDDELTPVSQKFQSYEAFAGIGDSTDVFVEAGYRHQINDSIRNATLEKVNSSNTYFLKSKLISNENTQLSVFANYRVLKREAVSRDSTGFSNVINPPQAAEEQLEKSLNSRIIYNQSLFDNGIRLNTTLESNNGVVPQQEFTYVKVDAGQGVYTWNDYNDNGVQELEEFEVAQFQDQAEYVRVLLPNQVFVKIRQNKFSQIVTLNPQQWSNKEGFFKILSKFYNQTSYVIDRKVRRDNDGFNINPFEDGGDNQLGLNLNFRNALFFNRGKQRYTTSYTYISSSSDNLLSVGLQKNTLQSHQLKFNHKVWESWLLNLKGALGNNESTSENFPGRNFQLDTYEFEPKISYLLDRQTRFDVFYQFANKDNTLGEMEQLDQQKLGVSFAYSNAEKISMNGELNYITNDFSGSAFSPVAYQMLEGLQPGTNFTWQVLFQKRITKYLDANLSYFGRKSETSKTVHTGSVQLRAYF</sequence>
<evidence type="ECO:0000256" key="1">
    <source>
        <dbReference type="SAM" id="SignalP"/>
    </source>
</evidence>
<keyword evidence="1" id="KW-0732">Signal</keyword>
<reference evidence="2 3" key="1">
    <citation type="journal article" date="2007" name="Int. J. Syst. Evol. Microbiol.">
        <title>Marixanthomonas ophiurae gen. nov., sp. nov., a marine bacterium of the family Flavobacteriaceae isolated from a deep-sea brittle star.</title>
        <authorList>
            <person name="Romanenko L.A."/>
            <person name="Uchino M."/>
            <person name="Frolova G.M."/>
            <person name="Mikhailov V.V."/>
        </authorList>
    </citation>
    <scope>NUCLEOTIDE SEQUENCE [LARGE SCALE GENOMIC DNA]</scope>
    <source>
        <strain evidence="2 3">KMM 3046</strain>
    </source>
</reference>
<accession>A0A3E1QA50</accession>
<evidence type="ECO:0000313" key="3">
    <source>
        <dbReference type="Proteomes" id="UP000261082"/>
    </source>
</evidence>
<dbReference type="AlphaFoldDB" id="A0A3E1QA50"/>
<evidence type="ECO:0008006" key="4">
    <source>
        <dbReference type="Google" id="ProtNLM"/>
    </source>
</evidence>
<gene>
    <name evidence="2" type="ORF">DZ858_02660</name>
</gene>
<dbReference type="Proteomes" id="UP000261082">
    <property type="component" value="Unassembled WGS sequence"/>
</dbReference>
<keyword evidence="3" id="KW-1185">Reference proteome</keyword>
<feature type="signal peptide" evidence="1">
    <location>
        <begin position="1"/>
        <end position="18"/>
    </location>
</feature>
<dbReference type="RefSeq" id="WP_117157996.1">
    <property type="nucleotide sequence ID" value="NZ_QVID01000001.1"/>
</dbReference>
<feature type="chain" id="PRO_5017661934" description="DUF2460 domain-containing protein" evidence="1">
    <location>
        <begin position="19"/>
        <end position="1155"/>
    </location>
</feature>
<proteinExistence type="predicted"/>
<organism evidence="2 3">
    <name type="scientific">Marixanthomonas ophiurae</name>
    <dbReference type="NCBI Taxonomy" id="387659"/>
    <lineage>
        <taxon>Bacteria</taxon>
        <taxon>Pseudomonadati</taxon>
        <taxon>Bacteroidota</taxon>
        <taxon>Flavobacteriia</taxon>
        <taxon>Flavobacteriales</taxon>
        <taxon>Flavobacteriaceae</taxon>
        <taxon>Marixanthomonas</taxon>
    </lineage>
</organism>
<evidence type="ECO:0000313" key="2">
    <source>
        <dbReference type="EMBL" id="RFN58998.1"/>
    </source>
</evidence>